<evidence type="ECO:0000256" key="2">
    <source>
        <dbReference type="ARBA" id="ARBA00022692"/>
    </source>
</evidence>
<keyword evidence="4 6" id="KW-0472">Membrane</keyword>
<evidence type="ECO:0000256" key="4">
    <source>
        <dbReference type="ARBA" id="ARBA00023136"/>
    </source>
</evidence>
<dbReference type="OrthoDB" id="9786493at2"/>
<dbReference type="PANTHER" id="PTHR30520:SF6">
    <property type="entry name" value="FORMATE_NITRATE FAMILY TRANSPORTER (EUROFUNG)"/>
    <property type="match status" value="1"/>
</dbReference>
<keyword evidence="3 6" id="KW-1133">Transmembrane helix</keyword>
<proteinExistence type="inferred from homology"/>
<keyword evidence="8" id="KW-1185">Reference proteome</keyword>
<feature type="transmembrane region" description="Helical" evidence="6">
    <location>
        <begin position="182"/>
        <end position="207"/>
    </location>
</feature>
<organism evidence="7 8">
    <name type="scientific">Fulvimarina endophytica</name>
    <dbReference type="NCBI Taxonomy" id="2293836"/>
    <lineage>
        <taxon>Bacteria</taxon>
        <taxon>Pseudomonadati</taxon>
        <taxon>Pseudomonadota</taxon>
        <taxon>Alphaproteobacteria</taxon>
        <taxon>Hyphomicrobiales</taxon>
        <taxon>Aurantimonadaceae</taxon>
        <taxon>Fulvimarina</taxon>
    </lineage>
</organism>
<feature type="transmembrane region" description="Helical" evidence="6">
    <location>
        <begin position="101"/>
        <end position="125"/>
    </location>
</feature>
<feature type="transmembrane region" description="Helical" evidence="6">
    <location>
        <begin position="227"/>
        <end position="245"/>
    </location>
</feature>
<sequence>MSKADPTGADIAEKAPLILKKKALGETANMAVLAIAAGAFIAFGSIGSFVAEASGGGPVLGGLVFSVGLILVMVAGTQLFTGNTMMVLPDLEGRLNTSLVLYGWVTVWLGNLVGSLAIVVLFIAAGGGDALDGAVGQAAVDTASSKAAKGSWAIIASAILANMLVCLAVWMSMATKSVAGRILAIIGPITIFVASGFEHSIANMSILPIGWAMGDGAFSVLDMTHNILLATVGNIIGGILVALVLSGGHGTIERVDE</sequence>
<feature type="transmembrane region" description="Helical" evidence="6">
    <location>
        <begin position="150"/>
        <end position="170"/>
    </location>
</feature>
<dbReference type="RefSeq" id="WP_116682183.1">
    <property type="nucleotide sequence ID" value="NZ_QURL01000002.1"/>
</dbReference>
<dbReference type="GO" id="GO:0015499">
    <property type="term" value="F:formate transmembrane transporter activity"/>
    <property type="evidence" value="ECO:0007669"/>
    <property type="project" value="TreeGrafter"/>
</dbReference>
<evidence type="ECO:0000256" key="6">
    <source>
        <dbReference type="SAM" id="Phobius"/>
    </source>
</evidence>
<dbReference type="EMBL" id="QURL01000002">
    <property type="protein sequence ID" value="RFC65286.1"/>
    <property type="molecule type" value="Genomic_DNA"/>
</dbReference>
<comment type="subcellular location">
    <subcellularLocation>
        <location evidence="1">Membrane</location>
        <topology evidence="1">Multi-pass membrane protein</topology>
    </subcellularLocation>
</comment>
<dbReference type="Pfam" id="PF01226">
    <property type="entry name" value="Form_Nir_trans"/>
    <property type="match status" value="1"/>
</dbReference>
<protein>
    <submittedName>
        <fullName evidence="7">Formate/nitrite transporter family protein</fullName>
    </submittedName>
</protein>
<dbReference type="Gene3D" id="1.20.1080.10">
    <property type="entry name" value="Glycerol uptake facilitator protein"/>
    <property type="match status" value="1"/>
</dbReference>
<evidence type="ECO:0000256" key="5">
    <source>
        <dbReference type="ARBA" id="ARBA00049660"/>
    </source>
</evidence>
<gene>
    <name evidence="7" type="ORF">DYI37_05460</name>
</gene>
<accession>A0A371X7U9</accession>
<keyword evidence="2 6" id="KW-0812">Transmembrane</keyword>
<feature type="transmembrane region" description="Helical" evidence="6">
    <location>
        <begin position="57"/>
        <end position="80"/>
    </location>
</feature>
<evidence type="ECO:0000313" key="7">
    <source>
        <dbReference type="EMBL" id="RFC65286.1"/>
    </source>
</evidence>
<evidence type="ECO:0000256" key="3">
    <source>
        <dbReference type="ARBA" id="ARBA00022989"/>
    </source>
</evidence>
<evidence type="ECO:0000256" key="1">
    <source>
        <dbReference type="ARBA" id="ARBA00004141"/>
    </source>
</evidence>
<dbReference type="PROSITE" id="PS01006">
    <property type="entry name" value="FORMATE_NITRITE_TP_2"/>
    <property type="match status" value="1"/>
</dbReference>
<name>A0A371X7U9_9HYPH</name>
<comment type="similarity">
    <text evidence="5">Belongs to the FNT transporter (TC 1.A.16) family.</text>
</comment>
<dbReference type="InterPro" id="IPR024002">
    <property type="entry name" value="For/NO2_transpt_CS"/>
</dbReference>
<dbReference type="AlphaFoldDB" id="A0A371X7U9"/>
<dbReference type="InterPro" id="IPR000292">
    <property type="entry name" value="For/NO2_transpt"/>
</dbReference>
<dbReference type="GO" id="GO:0005886">
    <property type="term" value="C:plasma membrane"/>
    <property type="evidence" value="ECO:0007669"/>
    <property type="project" value="TreeGrafter"/>
</dbReference>
<dbReference type="PANTHER" id="PTHR30520">
    <property type="entry name" value="FORMATE TRANSPORTER-RELATED"/>
    <property type="match status" value="1"/>
</dbReference>
<dbReference type="Proteomes" id="UP000264310">
    <property type="component" value="Unassembled WGS sequence"/>
</dbReference>
<reference evidence="7 8" key="1">
    <citation type="submission" date="2018-08" db="EMBL/GenBank/DDBJ databases">
        <title>Fulvimarina sp. 85, whole genome shotgun sequence.</title>
        <authorList>
            <person name="Tuo L."/>
        </authorList>
    </citation>
    <scope>NUCLEOTIDE SEQUENCE [LARGE SCALE GENOMIC DNA]</scope>
    <source>
        <strain evidence="7 8">85</strain>
    </source>
</reference>
<dbReference type="InterPro" id="IPR023271">
    <property type="entry name" value="Aquaporin-like"/>
</dbReference>
<comment type="caution">
    <text evidence="7">The sequence shown here is derived from an EMBL/GenBank/DDBJ whole genome shotgun (WGS) entry which is preliminary data.</text>
</comment>
<evidence type="ECO:0000313" key="8">
    <source>
        <dbReference type="Proteomes" id="UP000264310"/>
    </source>
</evidence>
<feature type="transmembrane region" description="Helical" evidence="6">
    <location>
        <begin position="30"/>
        <end position="51"/>
    </location>
</feature>